<feature type="domain" description="Thioredoxin" evidence="3">
    <location>
        <begin position="12"/>
        <end position="138"/>
    </location>
</feature>
<dbReference type="InterPro" id="IPR036249">
    <property type="entry name" value="Thioredoxin-like_sf"/>
</dbReference>
<dbReference type="PANTHER" id="PTHR32234">
    <property type="entry name" value="THIOL:DISULFIDE INTERCHANGE PROTEIN DSBD"/>
    <property type="match status" value="1"/>
</dbReference>
<keyword evidence="5" id="KW-1185">Reference proteome</keyword>
<evidence type="ECO:0000313" key="4">
    <source>
        <dbReference type="EMBL" id="MBC5619480.1"/>
    </source>
</evidence>
<keyword evidence="1" id="KW-0676">Redox-active center</keyword>
<gene>
    <name evidence="4" type="ORF">H8S64_00040</name>
</gene>
<dbReference type="SUPFAM" id="SSF52833">
    <property type="entry name" value="Thioredoxin-like"/>
    <property type="match status" value="1"/>
</dbReference>
<protein>
    <submittedName>
        <fullName evidence="4">Thioredoxin family protein</fullName>
    </submittedName>
</protein>
<evidence type="ECO:0000259" key="3">
    <source>
        <dbReference type="PROSITE" id="PS51352"/>
    </source>
</evidence>
<name>A0ABR7CVV7_9BACT</name>
<evidence type="ECO:0000313" key="5">
    <source>
        <dbReference type="Proteomes" id="UP000646484"/>
    </source>
</evidence>
<dbReference type="EMBL" id="JACOOH010000001">
    <property type="protein sequence ID" value="MBC5619480.1"/>
    <property type="molecule type" value="Genomic_DNA"/>
</dbReference>
<dbReference type="InterPro" id="IPR013766">
    <property type="entry name" value="Thioredoxin_domain"/>
</dbReference>
<dbReference type="PROSITE" id="PS00194">
    <property type="entry name" value="THIOREDOXIN_1"/>
    <property type="match status" value="1"/>
</dbReference>
<dbReference type="Gene3D" id="3.40.30.10">
    <property type="entry name" value="Glutaredoxin"/>
    <property type="match status" value="1"/>
</dbReference>
<dbReference type="PROSITE" id="PS51352">
    <property type="entry name" value="THIOREDOXIN_2"/>
    <property type="match status" value="1"/>
</dbReference>
<dbReference type="CDD" id="cd02947">
    <property type="entry name" value="TRX_family"/>
    <property type="match status" value="1"/>
</dbReference>
<accession>A0ABR7CVV7</accession>
<evidence type="ECO:0000256" key="1">
    <source>
        <dbReference type="ARBA" id="ARBA00023284"/>
    </source>
</evidence>
<keyword evidence="2" id="KW-0732">Signal</keyword>
<feature type="chain" id="PRO_5046461982" evidence="2">
    <location>
        <begin position="24"/>
        <end position="376"/>
    </location>
</feature>
<feature type="signal peptide" evidence="2">
    <location>
        <begin position="1"/>
        <end position="23"/>
    </location>
</feature>
<comment type="caution">
    <text evidence="4">The sequence shown here is derived from an EMBL/GenBank/DDBJ whole genome shotgun (WGS) entry which is preliminary data.</text>
</comment>
<dbReference type="RefSeq" id="WP_186974495.1">
    <property type="nucleotide sequence ID" value="NZ_JACOOH010000001.1"/>
</dbReference>
<dbReference type="PANTHER" id="PTHR32234:SF0">
    <property type="entry name" value="THIOL:DISULFIDE INTERCHANGE PROTEIN DSBD"/>
    <property type="match status" value="1"/>
</dbReference>
<dbReference type="Proteomes" id="UP000646484">
    <property type="component" value="Unassembled WGS sequence"/>
</dbReference>
<proteinExistence type="predicted"/>
<dbReference type="InterPro" id="IPR017937">
    <property type="entry name" value="Thioredoxin_CS"/>
</dbReference>
<reference evidence="4 5" key="1">
    <citation type="submission" date="2020-08" db="EMBL/GenBank/DDBJ databases">
        <title>Genome public.</title>
        <authorList>
            <person name="Liu C."/>
            <person name="Sun Q."/>
        </authorList>
    </citation>
    <scope>NUCLEOTIDE SEQUENCE [LARGE SCALE GENOMIC DNA]</scope>
    <source>
        <strain evidence="4 5">NSJ-56</strain>
    </source>
</reference>
<organism evidence="4 5">
    <name type="scientific">Butyricimonas hominis</name>
    <dbReference type="NCBI Taxonomy" id="2763032"/>
    <lineage>
        <taxon>Bacteria</taxon>
        <taxon>Pseudomonadati</taxon>
        <taxon>Bacteroidota</taxon>
        <taxon>Bacteroidia</taxon>
        <taxon>Bacteroidales</taxon>
        <taxon>Odoribacteraceae</taxon>
        <taxon>Butyricimonas</taxon>
    </lineage>
</organism>
<evidence type="ECO:0000256" key="2">
    <source>
        <dbReference type="SAM" id="SignalP"/>
    </source>
</evidence>
<sequence length="376" mass="44221">MKKTLLAFVFGMLVLSAFPQKKALFLDNEPWENVLKQAQKANKMVFVDCYTSWCVPCKHLMNVIFPQKIVSDYLDSTFICVKYDIEQKNGKEFEARYPNRIVAIPTMFITDPHGNLLHVVRGAREADDLLDKLKDGLSGNPLYEIEKEYQQGNRELNFIKRYLWFLEVCAADQSRFEKVAGDYAAQFPMDSLLNPDIWDMVGGFIWRDMYSREYRFILEHLEGFGKIEDYYKLEDRLYDVLRFETNVVMLKIVQTENQDSLLVLKQKVDQLLELSKYPVKEFPKISADLLVIKAMLDGDTDKVYERFMAFEDCNFLFDVPWLRTTIFRYLFTRLDDKRRVQACMDRLLAYQRRLGYEKGGEVDEVVALGKEKLAKM</sequence>
<dbReference type="Pfam" id="PF13899">
    <property type="entry name" value="Thioredoxin_7"/>
    <property type="match status" value="1"/>
</dbReference>